<accession>A0A2S2P2B5</accession>
<name>A0A2S2P2B5_SCHGA</name>
<dbReference type="InterPro" id="IPR031934">
    <property type="entry name" value="DUF4769"/>
</dbReference>
<proteinExistence type="predicted"/>
<dbReference type="PANTHER" id="PTHR31025">
    <property type="entry name" value="SI:CH211-196P9.1-RELATED"/>
    <property type="match status" value="1"/>
</dbReference>
<reference evidence="1" key="1">
    <citation type="submission" date="2018-04" db="EMBL/GenBank/DDBJ databases">
        <title>Transcriptome of Schizaphis graminum biotype I.</title>
        <authorList>
            <person name="Scully E.D."/>
            <person name="Geib S.M."/>
            <person name="Palmer N.A."/>
            <person name="Koch K."/>
            <person name="Bradshaw J."/>
            <person name="Heng-Moss T."/>
            <person name="Sarath G."/>
        </authorList>
    </citation>
    <scope>NUCLEOTIDE SEQUENCE</scope>
</reference>
<dbReference type="AlphaFoldDB" id="A0A2S2P2B5"/>
<protein>
    <submittedName>
        <fullName evidence="1">Uncharacterized protein</fullName>
    </submittedName>
</protein>
<dbReference type="Pfam" id="PF15992">
    <property type="entry name" value="DUF4769"/>
    <property type="match status" value="1"/>
</dbReference>
<dbReference type="EMBL" id="GGMR01010905">
    <property type="protein sequence ID" value="MBY23524.1"/>
    <property type="molecule type" value="Transcribed_RNA"/>
</dbReference>
<organism evidence="1">
    <name type="scientific">Schizaphis graminum</name>
    <name type="common">Green bug aphid</name>
    <dbReference type="NCBI Taxonomy" id="13262"/>
    <lineage>
        <taxon>Eukaryota</taxon>
        <taxon>Metazoa</taxon>
        <taxon>Ecdysozoa</taxon>
        <taxon>Arthropoda</taxon>
        <taxon>Hexapoda</taxon>
        <taxon>Insecta</taxon>
        <taxon>Pterygota</taxon>
        <taxon>Neoptera</taxon>
        <taxon>Paraneoptera</taxon>
        <taxon>Hemiptera</taxon>
        <taxon>Sternorrhyncha</taxon>
        <taxon>Aphidomorpha</taxon>
        <taxon>Aphidoidea</taxon>
        <taxon>Aphididae</taxon>
        <taxon>Aphidini</taxon>
        <taxon>Schizaphis</taxon>
    </lineage>
</organism>
<sequence length="567" mass="65776">MQNINNDFSSFYQDCGYIFPNNINFSQNNNKIAMSQTIFPTMNIQSDDLSHNKRNNIALESETNILPQYQISNFQLSLSEEDSSDIKQLLISWDLSDIVDTCLKELIDISILKSMDKSHSEKLLTSFPYGIQIKFWNCLKSWQSTFNVDNTNTSEHQITKNNIPVSFIENEKPLINLVSVLNDCSQGKLIVDYFKNHGKFNDTCRNILVEIIIAYMVRHEKPMSIKVAQNISLQIISAFPTEIKEIYFVRGTTNTSPKGKLYAKYYNSLRTLKKGGLLQKSKNNDNTKILTNSEQESNFESETDIDDHLSSIRHNTCTWPDLEIHWQATVKYRLNHIKTCENTKSITDTWPNYKFPLGYKLIDIDFKFKFSQCENMLTNYDKISDKLLSLIKVKVKDPAAQKVLTEMENTDIDENGRNACIFYLIHSVLVPTSKIMKKDNNKRSLIKYSIKDSQTSFIIFAHTAEEIEETISALREKGDPIQPFVMVVGTIFKPKEILVFFDYAKFKVYSVVRAVDICFKIIHLFHLKYPLKCTMVWHFLQKMLYKLETPYDTVFPQVSKIICELNN</sequence>
<gene>
    <name evidence="1" type="ORF">g.3257</name>
</gene>
<dbReference type="PANTHER" id="PTHR31025:SF9">
    <property type="entry name" value="SI:DKEY-286J15.1"/>
    <property type="match status" value="1"/>
</dbReference>
<evidence type="ECO:0000313" key="1">
    <source>
        <dbReference type="EMBL" id="MBY23524.1"/>
    </source>
</evidence>